<evidence type="ECO:0000256" key="3">
    <source>
        <dbReference type="SAM" id="SignalP"/>
    </source>
</evidence>
<dbReference type="InterPro" id="IPR028081">
    <property type="entry name" value="Leu-bd"/>
</dbReference>
<feature type="chain" id="PRO_5037313193" evidence="3">
    <location>
        <begin position="26"/>
        <end position="236"/>
    </location>
</feature>
<organism evidence="5 6">
    <name type="scientific">Noviherbaspirillum pedocola</name>
    <dbReference type="NCBI Taxonomy" id="2801341"/>
    <lineage>
        <taxon>Bacteria</taxon>
        <taxon>Pseudomonadati</taxon>
        <taxon>Pseudomonadota</taxon>
        <taxon>Betaproteobacteria</taxon>
        <taxon>Burkholderiales</taxon>
        <taxon>Oxalobacteraceae</taxon>
        <taxon>Noviherbaspirillum</taxon>
    </lineage>
</organism>
<dbReference type="CDD" id="cd06343">
    <property type="entry name" value="PBP1_ABC_ligand_binding-like"/>
    <property type="match status" value="1"/>
</dbReference>
<reference evidence="5" key="1">
    <citation type="submission" date="2021-01" db="EMBL/GenBank/DDBJ databases">
        <title>Genome sequence of strain Noviherbaspirillum sp. DKR-6.</title>
        <authorList>
            <person name="Chaudhary D.K."/>
        </authorList>
    </citation>
    <scope>NUCLEOTIDE SEQUENCE</scope>
    <source>
        <strain evidence="5">DKR-6</strain>
    </source>
</reference>
<feature type="domain" description="Leucine-binding protein" evidence="4">
    <location>
        <begin position="37"/>
        <end position="235"/>
    </location>
</feature>
<keyword evidence="2 3" id="KW-0732">Signal</keyword>
<protein>
    <submittedName>
        <fullName evidence="5">ABC transporter substrate-binding protein</fullName>
    </submittedName>
</protein>
<dbReference type="EMBL" id="JAEPBG010000061">
    <property type="protein sequence ID" value="MBK4739384.1"/>
    <property type="molecule type" value="Genomic_DNA"/>
</dbReference>
<dbReference type="AlphaFoldDB" id="A0A934T0X7"/>
<dbReference type="InterPro" id="IPR028082">
    <property type="entry name" value="Peripla_BP_I"/>
</dbReference>
<evidence type="ECO:0000256" key="2">
    <source>
        <dbReference type="ARBA" id="ARBA00022729"/>
    </source>
</evidence>
<dbReference type="Proteomes" id="UP000622890">
    <property type="component" value="Unassembled WGS sequence"/>
</dbReference>
<gene>
    <name evidence="5" type="ORF">JJB74_32830</name>
</gene>
<evidence type="ECO:0000313" key="5">
    <source>
        <dbReference type="EMBL" id="MBK4739384.1"/>
    </source>
</evidence>
<proteinExistence type="inferred from homology"/>
<evidence type="ECO:0000256" key="1">
    <source>
        <dbReference type="ARBA" id="ARBA00010062"/>
    </source>
</evidence>
<name>A0A934T0X7_9BURK</name>
<evidence type="ECO:0000313" key="6">
    <source>
        <dbReference type="Proteomes" id="UP000622890"/>
    </source>
</evidence>
<accession>A0A934T0X7</accession>
<dbReference type="Gene3D" id="3.40.50.2300">
    <property type="match status" value="2"/>
</dbReference>
<comment type="similarity">
    <text evidence="1">Belongs to the leucine-binding protein family.</text>
</comment>
<keyword evidence="6" id="KW-1185">Reference proteome</keyword>
<dbReference type="Pfam" id="PF13458">
    <property type="entry name" value="Peripla_BP_6"/>
    <property type="match status" value="1"/>
</dbReference>
<feature type="signal peptide" evidence="3">
    <location>
        <begin position="1"/>
        <end position="25"/>
    </location>
</feature>
<dbReference type="PANTHER" id="PTHR47235:SF1">
    <property type="entry name" value="BLR6548 PROTEIN"/>
    <property type="match status" value="1"/>
</dbReference>
<sequence length="236" mass="25729">MPIHAVKLLLACALCASTLSTAAHAQAKYDKGASNTEVKIGNSMPYSGPASVYGVQGKVISGYFKMLNERNGINGRTINFLSYDDQYSPPKTVELARRLVEQDEVLGLFAMLGSGPNSAINRYVNAKKVPNLFASVGTSKFNNPKDNPWTVPFLPSYEVEGRLYAQNILKTKPNAKIAVLYQNDDFGKDLLRGLKAGLGDKAKEMLVFETSYEVSDPQIDSQIVQMQSSGANVVVR</sequence>
<dbReference type="RefSeq" id="WP_200598748.1">
    <property type="nucleotide sequence ID" value="NZ_JAEPBG010000061.1"/>
</dbReference>
<dbReference type="PANTHER" id="PTHR47235">
    <property type="entry name" value="BLR6548 PROTEIN"/>
    <property type="match status" value="1"/>
</dbReference>
<dbReference type="SUPFAM" id="SSF53822">
    <property type="entry name" value="Periplasmic binding protein-like I"/>
    <property type="match status" value="1"/>
</dbReference>
<comment type="caution">
    <text evidence="5">The sequence shown here is derived from an EMBL/GenBank/DDBJ whole genome shotgun (WGS) entry which is preliminary data.</text>
</comment>
<evidence type="ECO:0000259" key="4">
    <source>
        <dbReference type="Pfam" id="PF13458"/>
    </source>
</evidence>